<feature type="domain" description="Flavodoxin-like fold" evidence="5">
    <location>
        <begin position="2"/>
        <end position="188"/>
    </location>
</feature>
<protein>
    <submittedName>
        <fullName evidence="6">NAD(P)H-dependent oxidoreductase</fullName>
    </submittedName>
</protein>
<dbReference type="Pfam" id="PF02525">
    <property type="entry name" value="Flavodoxin_2"/>
    <property type="match status" value="1"/>
</dbReference>
<dbReference type="SUPFAM" id="SSF52218">
    <property type="entry name" value="Flavoproteins"/>
    <property type="match status" value="1"/>
</dbReference>
<evidence type="ECO:0000256" key="3">
    <source>
        <dbReference type="ARBA" id="ARBA00022827"/>
    </source>
</evidence>
<accession>A0A825SJE1</accession>
<dbReference type="InterPro" id="IPR052397">
    <property type="entry name" value="NADPH-QR_MdaB"/>
</dbReference>
<evidence type="ECO:0000313" key="7">
    <source>
        <dbReference type="Proteomes" id="UP000405656"/>
    </source>
</evidence>
<dbReference type="AlphaFoldDB" id="A0A825SJE1"/>
<dbReference type="InterPro" id="IPR003680">
    <property type="entry name" value="Flavodoxin_fold"/>
</dbReference>
<dbReference type="Gene3D" id="3.40.50.360">
    <property type="match status" value="1"/>
</dbReference>
<comment type="similarity">
    <text evidence="4">Belongs to the oxidoreductase MdaB family.</text>
</comment>
<gene>
    <name evidence="6" type="ORF">YZ36_06020</name>
</gene>
<evidence type="ECO:0000313" key="6">
    <source>
        <dbReference type="EMBL" id="EAK0451533.1"/>
    </source>
</evidence>
<evidence type="ECO:0000256" key="4">
    <source>
        <dbReference type="ARBA" id="ARBA00037981"/>
    </source>
</evidence>
<comment type="cofactor">
    <cofactor evidence="1">
        <name>FAD</name>
        <dbReference type="ChEBI" id="CHEBI:57692"/>
    </cofactor>
</comment>
<dbReference type="EMBL" id="AACCWZ010000008">
    <property type="protein sequence ID" value="EAK0451533.1"/>
    <property type="molecule type" value="Genomic_DNA"/>
</dbReference>
<dbReference type="PANTHER" id="PTHR46305">
    <property type="match status" value="1"/>
</dbReference>
<keyword evidence="2" id="KW-0285">Flavoprotein</keyword>
<name>A0A825SJE1_CAMLA</name>
<dbReference type="RefSeq" id="WP_263673791.1">
    <property type="nucleotide sequence ID" value="NZ_JAPZJH010000001.1"/>
</dbReference>
<dbReference type="InterPro" id="IPR029039">
    <property type="entry name" value="Flavoprotein-like_sf"/>
</dbReference>
<dbReference type="PANTHER" id="PTHR46305:SF3">
    <property type="entry name" value="NADPH:QUINONE OXIDOREDUCTASE MDAB"/>
    <property type="match status" value="1"/>
</dbReference>
<evidence type="ECO:0000259" key="5">
    <source>
        <dbReference type="Pfam" id="PF02525"/>
    </source>
</evidence>
<organism evidence="6 7">
    <name type="scientific">Campylobacter lari</name>
    <dbReference type="NCBI Taxonomy" id="201"/>
    <lineage>
        <taxon>Bacteria</taxon>
        <taxon>Pseudomonadati</taxon>
        <taxon>Campylobacterota</taxon>
        <taxon>Epsilonproteobacteria</taxon>
        <taxon>Campylobacterales</taxon>
        <taxon>Campylobacteraceae</taxon>
        <taxon>Campylobacter</taxon>
    </lineage>
</organism>
<sequence>MKNILLLNGAKELKFSKGRLNHTLQEIAKNTLTSLNYNIKETIIDNGYDVEEEVQKLMWADVWVYQMPGWWMGEPWIVKKYMDEIYIQGKDKFFINDGRSSANPSINYGTGGLLKDKKYMFSLTWNAPIEAFTLKNEFFDGVGVDMVYLHLHKAHEYMGMSALPTFIINDVCKNPQVDKFIKDYEQHLKNIFG</sequence>
<dbReference type="Proteomes" id="UP000405656">
    <property type="component" value="Unassembled WGS sequence"/>
</dbReference>
<evidence type="ECO:0000256" key="2">
    <source>
        <dbReference type="ARBA" id="ARBA00022630"/>
    </source>
</evidence>
<comment type="caution">
    <text evidence="6">The sequence shown here is derived from an EMBL/GenBank/DDBJ whole genome shotgun (WGS) entry which is preliminary data.</text>
</comment>
<reference evidence="6 7" key="1">
    <citation type="submission" date="2018-05" db="EMBL/GenBank/DDBJ databases">
        <authorList>
            <consortium name="PulseNet: The National Subtyping Network for Foodborne Disease Surveillance"/>
            <person name="Tarr C.L."/>
            <person name="Trees E."/>
            <person name="Katz L.S."/>
            <person name="Carleton-Romer H.A."/>
            <person name="Stroika S."/>
            <person name="Kucerova Z."/>
            <person name="Roache K.F."/>
            <person name="Sabol A.L."/>
            <person name="Besser J."/>
            <person name="Gerner-Smidt P."/>
        </authorList>
    </citation>
    <scope>NUCLEOTIDE SEQUENCE [LARGE SCALE GENOMIC DNA]</scope>
    <source>
        <strain evidence="6 7">20110455</strain>
    </source>
</reference>
<evidence type="ECO:0000256" key="1">
    <source>
        <dbReference type="ARBA" id="ARBA00001974"/>
    </source>
</evidence>
<keyword evidence="3" id="KW-0274">FAD</keyword>
<proteinExistence type="inferred from homology"/>